<feature type="domain" description="Gfo/Idh/MocA-like oxidoreductase N-terminal" evidence="2">
    <location>
        <begin position="5"/>
        <end position="120"/>
    </location>
</feature>
<keyword evidence="1" id="KW-0560">Oxidoreductase</keyword>
<protein>
    <submittedName>
        <fullName evidence="4">Gfo/Idh/MocA family oxidoreductase</fullName>
    </submittedName>
</protein>
<dbReference type="RefSeq" id="WP_132509429.1">
    <property type="nucleotide sequence ID" value="NZ_SMKP01000041.1"/>
</dbReference>
<evidence type="ECO:0000256" key="1">
    <source>
        <dbReference type="ARBA" id="ARBA00023002"/>
    </source>
</evidence>
<dbReference type="PANTHER" id="PTHR43818">
    <property type="entry name" value="BCDNA.GH03377"/>
    <property type="match status" value="1"/>
</dbReference>
<evidence type="ECO:0000259" key="2">
    <source>
        <dbReference type="Pfam" id="PF01408"/>
    </source>
</evidence>
<reference evidence="4 5" key="1">
    <citation type="submission" date="2019-03" db="EMBL/GenBank/DDBJ databases">
        <title>Draft genome sequences of novel Actinobacteria.</title>
        <authorList>
            <person name="Sahin N."/>
            <person name="Ay H."/>
            <person name="Saygin H."/>
        </authorList>
    </citation>
    <scope>NUCLEOTIDE SEQUENCE [LARGE SCALE GENOMIC DNA]</scope>
    <source>
        <strain evidence="4 5">KC712</strain>
    </source>
</reference>
<dbReference type="InterPro" id="IPR050463">
    <property type="entry name" value="Gfo/Idh/MocA_oxidrdct_glycsds"/>
</dbReference>
<dbReference type="Gene3D" id="3.30.360.10">
    <property type="entry name" value="Dihydrodipicolinate Reductase, domain 2"/>
    <property type="match status" value="1"/>
</dbReference>
<keyword evidence="5" id="KW-1185">Reference proteome</keyword>
<dbReference type="SUPFAM" id="SSF51735">
    <property type="entry name" value="NAD(P)-binding Rossmann-fold domains"/>
    <property type="match status" value="1"/>
</dbReference>
<gene>
    <name evidence="4" type="ORF">E1294_16640</name>
</gene>
<organism evidence="4 5">
    <name type="scientific">Nonomuraea diastatica</name>
    <dbReference type="NCBI Taxonomy" id="1848329"/>
    <lineage>
        <taxon>Bacteria</taxon>
        <taxon>Bacillati</taxon>
        <taxon>Actinomycetota</taxon>
        <taxon>Actinomycetes</taxon>
        <taxon>Streptosporangiales</taxon>
        <taxon>Streptosporangiaceae</taxon>
        <taxon>Nonomuraea</taxon>
    </lineage>
</organism>
<evidence type="ECO:0000259" key="3">
    <source>
        <dbReference type="Pfam" id="PF22725"/>
    </source>
</evidence>
<proteinExistence type="predicted"/>
<dbReference type="Pfam" id="PF01408">
    <property type="entry name" value="GFO_IDH_MocA"/>
    <property type="match status" value="1"/>
</dbReference>
<dbReference type="PANTHER" id="PTHR43818:SF11">
    <property type="entry name" value="BCDNA.GH03377"/>
    <property type="match status" value="1"/>
</dbReference>
<dbReference type="SUPFAM" id="SSF55347">
    <property type="entry name" value="Glyceraldehyde-3-phosphate dehydrogenase-like, C-terminal domain"/>
    <property type="match status" value="1"/>
</dbReference>
<dbReference type="GO" id="GO:0016491">
    <property type="term" value="F:oxidoreductase activity"/>
    <property type="evidence" value="ECO:0007669"/>
    <property type="project" value="UniProtKB-KW"/>
</dbReference>
<dbReference type="OrthoDB" id="9776544at2"/>
<dbReference type="InterPro" id="IPR055170">
    <property type="entry name" value="GFO_IDH_MocA-like_dom"/>
</dbReference>
<dbReference type="EMBL" id="SMKP01000041">
    <property type="protein sequence ID" value="TDD20828.1"/>
    <property type="molecule type" value="Genomic_DNA"/>
</dbReference>
<dbReference type="Proteomes" id="UP000294543">
    <property type="component" value="Unassembled WGS sequence"/>
</dbReference>
<name>A0A4R4WTD2_9ACTN</name>
<dbReference type="Pfam" id="PF22725">
    <property type="entry name" value="GFO_IDH_MocA_C3"/>
    <property type="match status" value="1"/>
</dbReference>
<feature type="domain" description="GFO/IDH/MocA-like oxidoreductase" evidence="3">
    <location>
        <begin position="132"/>
        <end position="266"/>
    </location>
</feature>
<dbReference type="InterPro" id="IPR036291">
    <property type="entry name" value="NAD(P)-bd_dom_sf"/>
</dbReference>
<dbReference type="AlphaFoldDB" id="A0A4R4WTD2"/>
<evidence type="ECO:0000313" key="4">
    <source>
        <dbReference type="EMBL" id="TDD20828.1"/>
    </source>
</evidence>
<evidence type="ECO:0000313" key="5">
    <source>
        <dbReference type="Proteomes" id="UP000294543"/>
    </source>
</evidence>
<dbReference type="InterPro" id="IPR000683">
    <property type="entry name" value="Gfo/Idh/MocA-like_OxRdtase_N"/>
</dbReference>
<comment type="caution">
    <text evidence="4">The sequence shown here is derived from an EMBL/GenBank/DDBJ whole genome shotgun (WGS) entry which is preliminary data.</text>
</comment>
<dbReference type="Gene3D" id="3.40.50.720">
    <property type="entry name" value="NAD(P)-binding Rossmann-like Domain"/>
    <property type="match status" value="1"/>
</dbReference>
<sequence>MGEPVNVGVVGCGAISAQYFRTIERLPQVRLVAVADLDLDRAREAVRPYPGTDVLSVAELMADPRVDVVLNLTVPAAHAEIALRAIAAGKDVYCEKPLAANVADAARVLRAAAEAGVRVGCAPDTVLGTGTQTARKAIDDGLIGRPVAATATMMTPGHERWHPNPDFYYAPGGGPLLDMGPYYITCLVTLLGPVATVVGAAGRTRAKRTIGSGPRQGEEIPVNVDTHVTGVLVHASGALSTLVMSFDGVATRSPNIEVHGEKGSLVVPDPNHFDGAVLASLLGEEGWRELPAAAGYVEAGRGVGLADLASAGLDVAGGAEPRAGGSLAFHVLDVMESLLNAARSGAAVTIASTCERPPPVGLRSLGEGPDGMP</sequence>
<accession>A0A4R4WTD2</accession>
<dbReference type="GO" id="GO:0000166">
    <property type="term" value="F:nucleotide binding"/>
    <property type="evidence" value="ECO:0007669"/>
    <property type="project" value="InterPro"/>
</dbReference>